<accession>A0ABZ1C9K8</accession>
<feature type="transmembrane region" description="Helical" evidence="7">
    <location>
        <begin position="328"/>
        <end position="351"/>
    </location>
</feature>
<dbReference type="PANTHER" id="PTHR30572:SF4">
    <property type="entry name" value="ABC TRANSPORTER PERMEASE YTRF"/>
    <property type="match status" value="1"/>
</dbReference>
<comment type="subcellular location">
    <subcellularLocation>
        <location evidence="1">Cell membrane</location>
        <topology evidence="1">Multi-pass membrane protein</topology>
    </subcellularLocation>
</comment>
<evidence type="ECO:0000256" key="5">
    <source>
        <dbReference type="ARBA" id="ARBA00023136"/>
    </source>
</evidence>
<dbReference type="InterPro" id="IPR003838">
    <property type="entry name" value="ABC3_permease_C"/>
</dbReference>
<dbReference type="NCBIfam" id="TIGR03434">
    <property type="entry name" value="ADOP"/>
    <property type="match status" value="1"/>
</dbReference>
<evidence type="ECO:0000256" key="7">
    <source>
        <dbReference type="SAM" id="Phobius"/>
    </source>
</evidence>
<feature type="domain" description="MacB-like periplasmic core" evidence="9">
    <location>
        <begin position="423"/>
        <end position="645"/>
    </location>
</feature>
<dbReference type="EMBL" id="CP139781">
    <property type="protein sequence ID" value="WRQ88378.1"/>
    <property type="molecule type" value="Genomic_DNA"/>
</dbReference>
<evidence type="ECO:0000256" key="3">
    <source>
        <dbReference type="ARBA" id="ARBA00022692"/>
    </source>
</evidence>
<dbReference type="Pfam" id="PF02687">
    <property type="entry name" value="FtsX"/>
    <property type="match status" value="2"/>
</dbReference>
<evidence type="ECO:0000259" key="8">
    <source>
        <dbReference type="Pfam" id="PF02687"/>
    </source>
</evidence>
<keyword evidence="5 7" id="KW-0472">Membrane</keyword>
<dbReference type="RefSeq" id="WP_221032493.1">
    <property type="nucleotide sequence ID" value="NZ_CP139781.1"/>
</dbReference>
<keyword evidence="3 7" id="KW-0812">Transmembrane</keyword>
<evidence type="ECO:0000256" key="6">
    <source>
        <dbReference type="ARBA" id="ARBA00038076"/>
    </source>
</evidence>
<evidence type="ECO:0000313" key="11">
    <source>
        <dbReference type="Proteomes" id="UP000738431"/>
    </source>
</evidence>
<dbReference type="PANTHER" id="PTHR30572">
    <property type="entry name" value="MEMBRANE COMPONENT OF TRANSPORTER-RELATED"/>
    <property type="match status" value="1"/>
</dbReference>
<proteinExistence type="inferred from homology"/>
<comment type="similarity">
    <text evidence="6">Belongs to the ABC-4 integral membrane protein family.</text>
</comment>
<evidence type="ECO:0000256" key="2">
    <source>
        <dbReference type="ARBA" id="ARBA00022475"/>
    </source>
</evidence>
<feature type="transmembrane region" description="Helical" evidence="7">
    <location>
        <begin position="685"/>
        <end position="711"/>
    </location>
</feature>
<dbReference type="InterPro" id="IPR017800">
    <property type="entry name" value="ADOP"/>
</dbReference>
<keyword evidence="4 7" id="KW-1133">Transmembrane helix</keyword>
<feature type="transmembrane region" description="Helical" evidence="7">
    <location>
        <begin position="773"/>
        <end position="793"/>
    </location>
</feature>
<reference evidence="10 11" key="2">
    <citation type="submission" date="2023-12" db="EMBL/GenBank/DDBJ databases">
        <title>Description of an unclassified Opitutus bacterium of Verrucomicrobiota.</title>
        <authorList>
            <person name="Zhang D.-F."/>
        </authorList>
    </citation>
    <scope>NUCLEOTIDE SEQUENCE [LARGE SCALE GENOMIC DNA]</scope>
    <source>
        <strain evidence="10 11">WL0086</strain>
    </source>
</reference>
<feature type="transmembrane region" description="Helical" evidence="7">
    <location>
        <begin position="421"/>
        <end position="443"/>
    </location>
</feature>
<keyword evidence="2" id="KW-1003">Cell membrane</keyword>
<dbReference type="InterPro" id="IPR050250">
    <property type="entry name" value="Macrolide_Exporter_MacB"/>
</dbReference>
<reference evidence="10 11" key="1">
    <citation type="submission" date="2021-08" db="EMBL/GenBank/DDBJ databases">
        <authorList>
            <person name="Zhang D."/>
            <person name="Zhang A."/>
            <person name="Wang L."/>
        </authorList>
    </citation>
    <scope>NUCLEOTIDE SEQUENCE [LARGE SCALE GENOMIC DNA]</scope>
    <source>
        <strain evidence="10 11">WL0086</strain>
    </source>
</reference>
<evidence type="ECO:0000256" key="4">
    <source>
        <dbReference type="ARBA" id="ARBA00022989"/>
    </source>
</evidence>
<sequence>MIRQSFRRLLRERGFTTTVLLTLALCIGANVAIFAVVDAVLLRPLPFPHAERLVSVRNSYPGAGVARSGASVPNYYDRRNGAIPGFESVSIVQYGSAIIGNAGSPQRVSRGRVSPEFFDTLGVKLARGRTFTEEELDYANSNVIIITHEFWQSQFGGAEDILGQQIVLDGQTNTVVGVLPPGFRYLDMNARFFIPYASSEDDRTDTARHSNGHDMVVRLAPGVTVEQAQQQLDAFNAALLETDPFKDILIDAGFTTIVTSLHDDVVESVRDVLLLLQAGVLALLIIGGVNLANLLLIRAHGRTKEFAVRQALGAGTVDLARQILIETVMLALAGGVLGVLVGIFGIDLLAALGTTDLPLGANIVFDARVSVVSLVGSVVVGVLLAVPVLLLGLKQNLARAISSESRGGTVSRAAQNVRHGFIVLQVALAFTLLCGAGLLGVSLRNVLKTPTGFRADNILAASISLPYEGYAETPQRLTFLQRLRESITSQPGVSSVGFTDSLPFSGNNSDNATVVEGVEPKPGESIRTHYTASAYGDYWQTLGIGLVRGRFLNDGDQVEDAPRVCVVDQVFVDRYWPDGADPIGRRIATGVQLNDENAIRIVGVVAPVKHRNLTETDPLGTIYLPYPLRANRMFHLAIRTETPASMFAPTLRKLVLNIDPNLPVDDIEVYTQRIDDSLVLRRSPALLAAVFAAVALLLAAVGTYGVLAYAVSQRRREIGVRMALGALPGQVLRQFFSLGAKLLLMGLALGIGSAWITGRMIQSVLFNTGTFHIGVALLTAAIMGAVVMVAMLLPSQRAARISPTEALRDD</sequence>
<dbReference type="Pfam" id="PF12704">
    <property type="entry name" value="MacB_PCD"/>
    <property type="match status" value="2"/>
</dbReference>
<evidence type="ECO:0000259" key="9">
    <source>
        <dbReference type="Pfam" id="PF12704"/>
    </source>
</evidence>
<feature type="transmembrane region" description="Helical" evidence="7">
    <location>
        <begin position="371"/>
        <end position="393"/>
    </location>
</feature>
<organism evidence="10 11">
    <name type="scientific">Actomonas aquatica</name>
    <dbReference type="NCBI Taxonomy" id="2866162"/>
    <lineage>
        <taxon>Bacteria</taxon>
        <taxon>Pseudomonadati</taxon>
        <taxon>Verrucomicrobiota</taxon>
        <taxon>Opitutia</taxon>
        <taxon>Opitutales</taxon>
        <taxon>Opitutaceae</taxon>
        <taxon>Actomonas</taxon>
    </lineage>
</organism>
<feature type="transmembrane region" description="Helical" evidence="7">
    <location>
        <begin position="272"/>
        <end position="296"/>
    </location>
</feature>
<dbReference type="Proteomes" id="UP000738431">
    <property type="component" value="Chromosome"/>
</dbReference>
<feature type="domain" description="ABC3 transporter permease C-terminal" evidence="8">
    <location>
        <begin position="690"/>
        <end position="803"/>
    </location>
</feature>
<dbReference type="InterPro" id="IPR025857">
    <property type="entry name" value="MacB_PCD"/>
</dbReference>
<feature type="domain" description="ABC3 transporter permease C-terminal" evidence="8">
    <location>
        <begin position="281"/>
        <end position="391"/>
    </location>
</feature>
<gene>
    <name evidence="10" type="ORF">K1X11_003115</name>
</gene>
<keyword evidence="11" id="KW-1185">Reference proteome</keyword>
<evidence type="ECO:0000313" key="10">
    <source>
        <dbReference type="EMBL" id="WRQ88378.1"/>
    </source>
</evidence>
<feature type="transmembrane region" description="Helical" evidence="7">
    <location>
        <begin position="742"/>
        <end position="761"/>
    </location>
</feature>
<protein>
    <submittedName>
        <fullName evidence="10">ABC transporter permease</fullName>
    </submittedName>
</protein>
<evidence type="ECO:0000256" key="1">
    <source>
        <dbReference type="ARBA" id="ARBA00004651"/>
    </source>
</evidence>
<feature type="domain" description="MacB-like periplasmic core" evidence="9">
    <location>
        <begin position="18"/>
        <end position="234"/>
    </location>
</feature>
<name>A0ABZ1C9K8_9BACT</name>